<dbReference type="InterPro" id="IPR000700">
    <property type="entry name" value="PAS-assoc_C"/>
</dbReference>
<evidence type="ECO:0000259" key="1">
    <source>
        <dbReference type="PROSITE" id="PS50113"/>
    </source>
</evidence>
<evidence type="ECO:0000313" key="3">
    <source>
        <dbReference type="Proteomes" id="UP000515847"/>
    </source>
</evidence>
<dbReference type="EMBL" id="CP045798">
    <property type="protein sequence ID" value="QNB46418.1"/>
    <property type="molecule type" value="Genomic_DNA"/>
</dbReference>
<dbReference type="KEGG" id="tfr:BR63_08900"/>
<dbReference type="Proteomes" id="UP000515847">
    <property type="component" value="Chromosome"/>
</dbReference>
<gene>
    <name evidence="2" type="ORF">BR63_08900</name>
</gene>
<dbReference type="AlphaFoldDB" id="A0A7G6E2W4"/>
<dbReference type="SUPFAM" id="SSF55785">
    <property type="entry name" value="PYP-like sensor domain (PAS domain)"/>
    <property type="match status" value="1"/>
</dbReference>
<dbReference type="Gene3D" id="3.30.450.20">
    <property type="entry name" value="PAS domain"/>
    <property type="match status" value="1"/>
</dbReference>
<dbReference type="InterPro" id="IPR035965">
    <property type="entry name" value="PAS-like_dom_sf"/>
</dbReference>
<organism evidence="2 3">
    <name type="scientific">Thermanaerosceptrum fracticalcis</name>
    <dbReference type="NCBI Taxonomy" id="1712410"/>
    <lineage>
        <taxon>Bacteria</taxon>
        <taxon>Bacillati</taxon>
        <taxon>Bacillota</taxon>
        <taxon>Clostridia</taxon>
        <taxon>Eubacteriales</taxon>
        <taxon>Peptococcaceae</taxon>
        <taxon>Thermanaerosceptrum</taxon>
    </lineage>
</organism>
<protein>
    <recommendedName>
        <fullName evidence="1">PAC domain-containing protein</fullName>
    </recommendedName>
</protein>
<dbReference type="RefSeq" id="WP_034424239.1">
    <property type="nucleotide sequence ID" value="NZ_CP045798.1"/>
</dbReference>
<accession>A0A7G6E2W4</accession>
<dbReference type="OrthoDB" id="9767435at2"/>
<dbReference type="PROSITE" id="PS50113">
    <property type="entry name" value="PAC"/>
    <property type="match status" value="1"/>
</dbReference>
<feature type="domain" description="PAC" evidence="1">
    <location>
        <begin position="20"/>
        <end position="72"/>
    </location>
</feature>
<evidence type="ECO:0000313" key="2">
    <source>
        <dbReference type="EMBL" id="QNB46418.1"/>
    </source>
</evidence>
<keyword evidence="3" id="KW-1185">Reference proteome</keyword>
<name>A0A7G6E2W4_THEFR</name>
<sequence>MLRFTLIIRVRYLDLVLSGRSKGIERKEYPINGIWVRCSAYPIYDQDNQVVGGALVFRDISELKQLEMQVQNKGFKYPAFEKIIGSSPALMEAIRQF</sequence>
<proteinExistence type="predicted"/>
<reference evidence="2 3" key="1">
    <citation type="journal article" date="2019" name="Front. Microbiol.">
        <title>Thermoanaerosceptrum fracticalcis gen. nov. sp. nov., a Novel Fumarate-Fermenting Microorganism From a Deep Fractured Carbonate Aquifer of the US Great Basin.</title>
        <authorList>
            <person name="Hamilton-Brehm S.D."/>
            <person name="Stewart L.E."/>
            <person name="Zavarin M."/>
            <person name="Caldwell M."/>
            <person name="Lawson P.A."/>
            <person name="Onstott T.C."/>
            <person name="Grzymski J."/>
            <person name="Neveux I."/>
            <person name="Lollar B.S."/>
            <person name="Russell C.E."/>
            <person name="Moser D.P."/>
        </authorList>
    </citation>
    <scope>NUCLEOTIDE SEQUENCE [LARGE SCALE GENOMIC DNA]</scope>
    <source>
        <strain evidence="2 3">DRI-13</strain>
    </source>
</reference>